<gene>
    <name evidence="1" type="ORF">LCGC14_2984180</name>
</gene>
<sequence>MDYKIAMRIRLLYYLGLNYMPSEVAYGDAYNWDMEVISCAFQRGIHGVLNMQKVMCSPHIKLTVMEVLAERLEQYG</sequence>
<dbReference type="EMBL" id="LAZR01061023">
    <property type="protein sequence ID" value="KKK64444.1"/>
    <property type="molecule type" value="Genomic_DNA"/>
</dbReference>
<name>A0A0F8ZD83_9ZZZZ</name>
<proteinExistence type="predicted"/>
<accession>A0A0F8ZD83</accession>
<evidence type="ECO:0000313" key="1">
    <source>
        <dbReference type="EMBL" id="KKK64444.1"/>
    </source>
</evidence>
<reference evidence="1" key="1">
    <citation type="journal article" date="2015" name="Nature">
        <title>Complex archaea that bridge the gap between prokaryotes and eukaryotes.</title>
        <authorList>
            <person name="Spang A."/>
            <person name="Saw J.H."/>
            <person name="Jorgensen S.L."/>
            <person name="Zaremba-Niedzwiedzka K."/>
            <person name="Martijn J."/>
            <person name="Lind A.E."/>
            <person name="van Eijk R."/>
            <person name="Schleper C."/>
            <person name="Guy L."/>
            <person name="Ettema T.J."/>
        </authorList>
    </citation>
    <scope>NUCLEOTIDE SEQUENCE</scope>
</reference>
<organism evidence="1">
    <name type="scientific">marine sediment metagenome</name>
    <dbReference type="NCBI Taxonomy" id="412755"/>
    <lineage>
        <taxon>unclassified sequences</taxon>
        <taxon>metagenomes</taxon>
        <taxon>ecological metagenomes</taxon>
    </lineage>
</organism>
<protein>
    <submittedName>
        <fullName evidence="1">Uncharacterized protein</fullName>
    </submittedName>
</protein>
<comment type="caution">
    <text evidence="1">The sequence shown here is derived from an EMBL/GenBank/DDBJ whole genome shotgun (WGS) entry which is preliminary data.</text>
</comment>
<dbReference type="AlphaFoldDB" id="A0A0F8ZD83"/>